<accession>A0A8S5USK2</accession>
<sequence>MIRDVILKKINSFQKLTYSNVSIQRNVRKYERFQIGVLFKCRIY</sequence>
<evidence type="ECO:0000313" key="1">
    <source>
        <dbReference type="EMBL" id="DAF97481.1"/>
    </source>
</evidence>
<dbReference type="EMBL" id="BK016133">
    <property type="protein sequence ID" value="DAF97481.1"/>
    <property type="molecule type" value="Genomic_DNA"/>
</dbReference>
<name>A0A8S5USK2_9CAUD</name>
<proteinExistence type="predicted"/>
<protein>
    <submittedName>
        <fullName evidence="1">Uncharacterized protein</fullName>
    </submittedName>
</protein>
<reference evidence="1" key="1">
    <citation type="journal article" date="2021" name="Proc. Natl. Acad. Sci. U.S.A.">
        <title>A Catalog of Tens of Thousands of Viruses from Human Metagenomes Reveals Hidden Associations with Chronic Diseases.</title>
        <authorList>
            <person name="Tisza M.J."/>
            <person name="Buck C.B."/>
        </authorList>
    </citation>
    <scope>NUCLEOTIDE SEQUENCE</scope>
    <source>
        <strain evidence="1">CtijX18</strain>
    </source>
</reference>
<organism evidence="1">
    <name type="scientific">Myoviridae sp. ctijX18</name>
    <dbReference type="NCBI Taxonomy" id="2825154"/>
    <lineage>
        <taxon>Viruses</taxon>
        <taxon>Duplodnaviria</taxon>
        <taxon>Heunggongvirae</taxon>
        <taxon>Uroviricota</taxon>
        <taxon>Caudoviricetes</taxon>
    </lineage>
</organism>